<reference evidence="1 2" key="1">
    <citation type="submission" date="2019-09" db="EMBL/GenBank/DDBJ databases">
        <authorList>
            <person name="Dittami M. S."/>
        </authorList>
    </citation>
    <scope>NUCLEOTIDE SEQUENCE [LARGE SCALE GENOMIC DNA]</scope>
    <source>
        <strain evidence="1">SPHINGO391</strain>
    </source>
</reference>
<evidence type="ECO:0000313" key="1">
    <source>
        <dbReference type="EMBL" id="VVT31500.1"/>
    </source>
</evidence>
<dbReference type="AlphaFoldDB" id="A0A5E8AP91"/>
<organism evidence="1 2">
    <name type="scientific">Sphingomonas aurantiaca</name>
    <dbReference type="NCBI Taxonomy" id="185949"/>
    <lineage>
        <taxon>Bacteria</taxon>
        <taxon>Pseudomonadati</taxon>
        <taxon>Pseudomonadota</taxon>
        <taxon>Alphaproteobacteria</taxon>
        <taxon>Sphingomonadales</taxon>
        <taxon>Sphingomonadaceae</taxon>
        <taxon>Sphingomonas</taxon>
    </lineage>
</organism>
<proteinExistence type="predicted"/>
<dbReference type="Proteomes" id="UP000326857">
    <property type="component" value="Unassembled WGS sequence"/>
</dbReference>
<protein>
    <submittedName>
        <fullName evidence="1">Uncharacterized protein</fullName>
    </submittedName>
</protein>
<name>A0A5E8AP91_9SPHN</name>
<accession>A0A5E8AP91</accession>
<sequence length="173" mass="19146">MDLGPREAWEIEDRLAERAIAGAEEAFEPTRHPGAITIGNADNLGRNRYSQPHAHVVQLCVATTLHVADQRIGFTLDDCTVAGVNSFRGEEPSGRSTLAAMALTVLEDDRRKALVAESRHQISPETGLMQIIIPEQRTRLRKRLDWATATHGLRWNAFSIITGIIDPAGRFAR</sequence>
<dbReference type="EMBL" id="CABVLI010000048">
    <property type="protein sequence ID" value="VVT31500.1"/>
    <property type="molecule type" value="Genomic_DNA"/>
</dbReference>
<evidence type="ECO:0000313" key="2">
    <source>
        <dbReference type="Proteomes" id="UP000326857"/>
    </source>
</evidence>
<gene>
    <name evidence="1" type="ORF">SPHINGO391_520180</name>
</gene>